<dbReference type="InterPro" id="IPR007627">
    <property type="entry name" value="RNA_pol_sigma70_r2"/>
</dbReference>
<dbReference type="NCBIfam" id="TIGR02937">
    <property type="entry name" value="sigma70-ECF"/>
    <property type="match status" value="1"/>
</dbReference>
<name>A0ABW3Y0F5_9FLAO</name>
<dbReference type="Gene3D" id="1.10.1740.10">
    <property type="match status" value="1"/>
</dbReference>
<protein>
    <submittedName>
        <fullName evidence="7">RNA polymerase sigma factor</fullName>
    </submittedName>
</protein>
<dbReference type="SUPFAM" id="SSF88946">
    <property type="entry name" value="Sigma2 domain of RNA polymerase sigma factors"/>
    <property type="match status" value="1"/>
</dbReference>
<dbReference type="CDD" id="cd06171">
    <property type="entry name" value="Sigma70_r4"/>
    <property type="match status" value="1"/>
</dbReference>
<dbReference type="Gene3D" id="1.10.10.10">
    <property type="entry name" value="Winged helix-like DNA-binding domain superfamily/Winged helix DNA-binding domain"/>
    <property type="match status" value="1"/>
</dbReference>
<dbReference type="InterPro" id="IPR014284">
    <property type="entry name" value="RNA_pol_sigma-70_dom"/>
</dbReference>
<dbReference type="Pfam" id="PF08281">
    <property type="entry name" value="Sigma70_r4_2"/>
    <property type="match status" value="1"/>
</dbReference>
<dbReference type="InterPro" id="IPR039425">
    <property type="entry name" value="RNA_pol_sigma-70-like"/>
</dbReference>
<dbReference type="PANTHER" id="PTHR43133">
    <property type="entry name" value="RNA POLYMERASE ECF-TYPE SIGMA FACTO"/>
    <property type="match status" value="1"/>
</dbReference>
<dbReference type="InterPro" id="IPR013324">
    <property type="entry name" value="RNA_pol_sigma_r3/r4-like"/>
</dbReference>
<comment type="caution">
    <text evidence="7">The sequence shown here is derived from an EMBL/GenBank/DDBJ whole genome shotgun (WGS) entry which is preliminary data.</text>
</comment>
<dbReference type="RefSeq" id="WP_377175954.1">
    <property type="nucleotide sequence ID" value="NZ_JBHTMY010000002.1"/>
</dbReference>
<dbReference type="Pfam" id="PF04542">
    <property type="entry name" value="Sigma70_r2"/>
    <property type="match status" value="1"/>
</dbReference>
<dbReference type="InterPro" id="IPR036388">
    <property type="entry name" value="WH-like_DNA-bd_sf"/>
</dbReference>
<keyword evidence="2" id="KW-0805">Transcription regulation</keyword>
<reference evidence="8" key="1">
    <citation type="journal article" date="2019" name="Int. J. Syst. Evol. Microbiol.">
        <title>The Global Catalogue of Microorganisms (GCM) 10K type strain sequencing project: providing services to taxonomists for standard genome sequencing and annotation.</title>
        <authorList>
            <consortium name="The Broad Institute Genomics Platform"/>
            <consortium name="The Broad Institute Genome Sequencing Center for Infectious Disease"/>
            <person name="Wu L."/>
            <person name="Ma J."/>
        </authorList>
    </citation>
    <scope>NUCLEOTIDE SEQUENCE [LARGE SCALE GENOMIC DNA]</scope>
    <source>
        <strain evidence="8">CCUG 61485</strain>
    </source>
</reference>
<accession>A0ABW3Y0F5</accession>
<evidence type="ECO:0000313" key="7">
    <source>
        <dbReference type="EMBL" id="MFD1314395.1"/>
    </source>
</evidence>
<feature type="domain" description="RNA polymerase sigma factor 70 region 4 type 2" evidence="6">
    <location>
        <begin position="123"/>
        <end position="174"/>
    </location>
</feature>
<comment type="similarity">
    <text evidence="1">Belongs to the sigma-70 factor family. ECF subfamily.</text>
</comment>
<evidence type="ECO:0000259" key="6">
    <source>
        <dbReference type="Pfam" id="PF08281"/>
    </source>
</evidence>
<evidence type="ECO:0000313" key="8">
    <source>
        <dbReference type="Proteomes" id="UP001597201"/>
    </source>
</evidence>
<gene>
    <name evidence="7" type="ORF">ACFQ39_02110</name>
</gene>
<evidence type="ECO:0000256" key="1">
    <source>
        <dbReference type="ARBA" id="ARBA00010641"/>
    </source>
</evidence>
<dbReference type="InterPro" id="IPR013325">
    <property type="entry name" value="RNA_pol_sigma_r2"/>
</dbReference>
<evidence type="ECO:0000256" key="3">
    <source>
        <dbReference type="ARBA" id="ARBA00023082"/>
    </source>
</evidence>
<dbReference type="SUPFAM" id="SSF88659">
    <property type="entry name" value="Sigma3 and sigma4 domains of RNA polymerase sigma factors"/>
    <property type="match status" value="1"/>
</dbReference>
<evidence type="ECO:0000259" key="5">
    <source>
        <dbReference type="Pfam" id="PF04542"/>
    </source>
</evidence>
<dbReference type="InterPro" id="IPR013249">
    <property type="entry name" value="RNA_pol_sigma70_r4_t2"/>
</dbReference>
<dbReference type="EMBL" id="JBHTMY010000002">
    <property type="protein sequence ID" value="MFD1314395.1"/>
    <property type="molecule type" value="Genomic_DNA"/>
</dbReference>
<feature type="domain" description="RNA polymerase sigma-70 region 2" evidence="5">
    <location>
        <begin position="23"/>
        <end position="89"/>
    </location>
</feature>
<organism evidence="7 8">
    <name type="scientific">Namhaeicola litoreus</name>
    <dbReference type="NCBI Taxonomy" id="1052145"/>
    <lineage>
        <taxon>Bacteria</taxon>
        <taxon>Pseudomonadati</taxon>
        <taxon>Bacteroidota</taxon>
        <taxon>Flavobacteriia</taxon>
        <taxon>Flavobacteriales</taxon>
        <taxon>Flavobacteriaceae</taxon>
        <taxon>Namhaeicola</taxon>
    </lineage>
</organism>
<proteinExistence type="inferred from homology"/>
<sequence>MESKEQYYIDKVLAGEKEYFSFLVDLYKNMAFTLALKMVKNREDAEELSQDSFVKAFQKLDTFKGEAKFSTWLYAIVYRNSISFLRKKKLDYTDLKSVTYKIAEESETSDPHNILKQEEQKVYVQKAIESLPETDAFLITLFYLNESSVEEIQEITGLSNSNVKTKLFRARKKLREALQVLLRHEMKSIV</sequence>
<dbReference type="Proteomes" id="UP001597201">
    <property type="component" value="Unassembled WGS sequence"/>
</dbReference>
<keyword evidence="8" id="KW-1185">Reference proteome</keyword>
<evidence type="ECO:0000256" key="2">
    <source>
        <dbReference type="ARBA" id="ARBA00023015"/>
    </source>
</evidence>
<keyword evidence="4" id="KW-0804">Transcription</keyword>
<dbReference type="PANTHER" id="PTHR43133:SF45">
    <property type="entry name" value="RNA POLYMERASE ECF-TYPE SIGMA FACTOR"/>
    <property type="match status" value="1"/>
</dbReference>
<evidence type="ECO:0000256" key="4">
    <source>
        <dbReference type="ARBA" id="ARBA00023163"/>
    </source>
</evidence>
<keyword evidence="3" id="KW-0731">Sigma factor</keyword>